<comment type="subcellular location">
    <subcellularLocation>
        <location evidence="1">Cell membrane</location>
        <topology evidence="1">Multi-pass membrane protein</topology>
    </subcellularLocation>
</comment>
<evidence type="ECO:0000256" key="1">
    <source>
        <dbReference type="ARBA" id="ARBA00004651"/>
    </source>
</evidence>
<name>A0A2T0G0Z6_STRAP</name>
<evidence type="ECO:0000256" key="7">
    <source>
        <dbReference type="SAM" id="Phobius"/>
    </source>
</evidence>
<dbReference type="Pfam" id="PF02534">
    <property type="entry name" value="T4SS-DNA_transf"/>
    <property type="match status" value="1"/>
</dbReference>
<dbReference type="EMBL" id="PVSZ01000014">
    <property type="protein sequence ID" value="PRT69723.1"/>
    <property type="molecule type" value="Genomic_DNA"/>
</dbReference>
<reference evidence="8 9" key="1">
    <citation type="journal article" date="1993" name="J. Dent. Res.">
        <title>The isolation and characterization of milleri group streptococci from dental periapical abscesses.</title>
        <authorList>
            <person name="Fisher L.E."/>
            <person name="Russell R.R."/>
        </authorList>
    </citation>
    <scope>NUCLEOTIDE SEQUENCE [LARGE SCALE GENOMIC DNA]</scope>
    <source>
        <strain evidence="8 9">OUP21</strain>
    </source>
</reference>
<evidence type="ECO:0000313" key="8">
    <source>
        <dbReference type="EMBL" id="PRT69723.1"/>
    </source>
</evidence>
<evidence type="ECO:0000256" key="4">
    <source>
        <dbReference type="ARBA" id="ARBA00022692"/>
    </source>
</evidence>
<organism evidence="8 9">
    <name type="scientific">Streptococcus anginosus</name>
    <dbReference type="NCBI Taxonomy" id="1328"/>
    <lineage>
        <taxon>Bacteria</taxon>
        <taxon>Bacillati</taxon>
        <taxon>Bacillota</taxon>
        <taxon>Bacilli</taxon>
        <taxon>Lactobacillales</taxon>
        <taxon>Streptococcaceae</taxon>
        <taxon>Streptococcus</taxon>
        <taxon>Streptococcus anginosus group</taxon>
    </lineage>
</organism>
<dbReference type="SUPFAM" id="SSF52540">
    <property type="entry name" value="P-loop containing nucleoside triphosphate hydrolases"/>
    <property type="match status" value="1"/>
</dbReference>
<comment type="similarity">
    <text evidence="2">Belongs to the VirD4/TraG family.</text>
</comment>
<dbReference type="PANTHER" id="PTHR37937:SF1">
    <property type="entry name" value="CONJUGATIVE TRANSFER: DNA TRANSPORT"/>
    <property type="match status" value="1"/>
</dbReference>
<keyword evidence="6 7" id="KW-0472">Membrane</keyword>
<dbReference type="PANTHER" id="PTHR37937">
    <property type="entry name" value="CONJUGATIVE TRANSFER: DNA TRANSPORT"/>
    <property type="match status" value="1"/>
</dbReference>
<comment type="caution">
    <text evidence="8">The sequence shown here is derived from an EMBL/GenBank/DDBJ whole genome shotgun (WGS) entry which is preliminary data.</text>
</comment>
<proteinExistence type="inferred from homology"/>
<dbReference type="Gene3D" id="3.40.50.300">
    <property type="entry name" value="P-loop containing nucleotide triphosphate hydrolases"/>
    <property type="match status" value="1"/>
</dbReference>
<evidence type="ECO:0000313" key="9">
    <source>
        <dbReference type="Proteomes" id="UP000238573"/>
    </source>
</evidence>
<evidence type="ECO:0000256" key="2">
    <source>
        <dbReference type="ARBA" id="ARBA00008806"/>
    </source>
</evidence>
<feature type="transmembrane region" description="Helical" evidence="7">
    <location>
        <begin position="12"/>
        <end position="34"/>
    </location>
</feature>
<sequence length="617" mass="70404">MTEERQQRAFKPYLILGVIFFYLGHFITKLFLVAPDTVSMSDPLGTGRFRWMIQHPFANGLIDLQPTLLSLGVGGLGFLVAMFMFLRVEDTGKYRSREEHGSSRLATTGELMGLRDEIPENNMILSQHAQMGLYNKRLPYSKQINKNVGIVGSSGRGKTRNVFKPNILQSNISFMMTDPKGLTIHETGNHLLKKGYKLKIFDLITFLNSDRFNVFHYMDSELDIDRVTTSIIEGTNVSTNTGENFWIQAENLLIRALIGYLYFDGLILKKYMPSIPMVADMLRSLKREDSDVPSPVEEMFAALERDLPGNYACKQFDLFMTNFGGQTLMSVLAVTSARFAVFDHDAVRNIVSDDTMEIERWQLEKTAVFISIPETDKSYNFLANLFFTTVLKVAPKVADEIIKGNREGLSYDDLIHLKLRFDEFPQLGIIPNFTESQSSIRSREISADIVVQARAQVEGLYGKHKSDTIFNNCGTLIYLGTNDPDTMKFLSLRSGDQTINTKNQSVTYSQQGSSSESTQSLGRPLFKPDEIARISLDETLVFIDTFNVYRDKKFVLESHPFYDELSEYPSDGKWYKYKRYMSDIDEWEENVTKERQIEESPAGIDEFISQYSQYSVV</sequence>
<dbReference type="NCBIfam" id="NF045973">
    <property type="entry name" value="conju_CD1115"/>
    <property type="match status" value="1"/>
</dbReference>
<keyword evidence="3" id="KW-1003">Cell membrane</keyword>
<protein>
    <submittedName>
        <fullName evidence="8">Conjugal transfer protein TraD</fullName>
    </submittedName>
</protein>
<dbReference type="GO" id="GO:0005886">
    <property type="term" value="C:plasma membrane"/>
    <property type="evidence" value="ECO:0007669"/>
    <property type="project" value="UniProtKB-SubCell"/>
</dbReference>
<keyword evidence="4 7" id="KW-0812">Transmembrane</keyword>
<feature type="transmembrane region" description="Helical" evidence="7">
    <location>
        <begin position="68"/>
        <end position="88"/>
    </location>
</feature>
<evidence type="ECO:0000256" key="6">
    <source>
        <dbReference type="ARBA" id="ARBA00023136"/>
    </source>
</evidence>
<dbReference type="InterPro" id="IPR003688">
    <property type="entry name" value="TraG/VirD4"/>
</dbReference>
<keyword evidence="5 7" id="KW-1133">Transmembrane helix</keyword>
<dbReference type="InterPro" id="IPR027417">
    <property type="entry name" value="P-loop_NTPase"/>
</dbReference>
<dbReference type="InterPro" id="IPR051539">
    <property type="entry name" value="T4SS-coupling_protein"/>
</dbReference>
<dbReference type="CDD" id="cd01127">
    <property type="entry name" value="TrwB_TraG_TraD_VirD4"/>
    <property type="match status" value="1"/>
</dbReference>
<dbReference type="AlphaFoldDB" id="A0A2T0G0Z6"/>
<evidence type="ECO:0000256" key="5">
    <source>
        <dbReference type="ARBA" id="ARBA00022989"/>
    </source>
</evidence>
<evidence type="ECO:0000256" key="3">
    <source>
        <dbReference type="ARBA" id="ARBA00022475"/>
    </source>
</evidence>
<dbReference type="Proteomes" id="UP000238573">
    <property type="component" value="Unassembled WGS sequence"/>
</dbReference>
<accession>A0A2T0G0Z6</accession>
<gene>
    <name evidence="8" type="ORF">C6A27_07490</name>
</gene>
<dbReference type="RefSeq" id="WP_070497047.1">
    <property type="nucleotide sequence ID" value="NZ_JBAPET010000006.1"/>
</dbReference>